<dbReference type="AlphaFoldDB" id="A0A6J4HE93"/>
<feature type="compositionally biased region" description="Basic residues" evidence="1">
    <location>
        <begin position="104"/>
        <end position="125"/>
    </location>
</feature>
<dbReference type="EMBL" id="CADCTH010000085">
    <property type="protein sequence ID" value="CAA9221950.1"/>
    <property type="molecule type" value="Genomic_DNA"/>
</dbReference>
<feature type="compositionally biased region" description="Basic and acidic residues" evidence="1">
    <location>
        <begin position="51"/>
        <end position="60"/>
    </location>
</feature>
<organism evidence="2">
    <name type="scientific">uncultured Actinomycetospora sp</name>
    <dbReference type="NCBI Taxonomy" id="1135996"/>
    <lineage>
        <taxon>Bacteria</taxon>
        <taxon>Bacillati</taxon>
        <taxon>Actinomycetota</taxon>
        <taxon>Actinomycetes</taxon>
        <taxon>Pseudonocardiales</taxon>
        <taxon>Pseudonocardiaceae</taxon>
        <taxon>Actinomycetospora</taxon>
        <taxon>environmental samples</taxon>
    </lineage>
</organism>
<feature type="compositionally biased region" description="Basic and acidic residues" evidence="1">
    <location>
        <begin position="145"/>
        <end position="155"/>
    </location>
</feature>
<feature type="non-terminal residue" evidence="2">
    <location>
        <position position="374"/>
    </location>
</feature>
<evidence type="ECO:0000256" key="1">
    <source>
        <dbReference type="SAM" id="MobiDB-lite"/>
    </source>
</evidence>
<feature type="region of interest" description="Disordered" evidence="1">
    <location>
        <begin position="1"/>
        <end position="196"/>
    </location>
</feature>
<protein>
    <submittedName>
        <fullName evidence="2">GH88</fullName>
    </submittedName>
</protein>
<feature type="compositionally biased region" description="Basic and acidic residues" evidence="1">
    <location>
        <begin position="93"/>
        <end position="102"/>
    </location>
</feature>
<evidence type="ECO:0000313" key="2">
    <source>
        <dbReference type="EMBL" id="CAA9221950.1"/>
    </source>
</evidence>
<feature type="compositionally biased region" description="Basic residues" evidence="1">
    <location>
        <begin position="169"/>
        <end position="196"/>
    </location>
</feature>
<name>A0A6J4HE93_9PSEU</name>
<feature type="compositionally biased region" description="Basic residues" evidence="1">
    <location>
        <begin position="62"/>
        <end position="75"/>
    </location>
</feature>
<feature type="compositionally biased region" description="Basic residues" evidence="1">
    <location>
        <begin position="1"/>
        <end position="25"/>
    </location>
</feature>
<feature type="region of interest" description="Disordered" evidence="1">
    <location>
        <begin position="286"/>
        <end position="374"/>
    </location>
</feature>
<gene>
    <name evidence="2" type="ORF">AVDCRST_MAG54-602</name>
</gene>
<accession>A0A6J4HE93</accession>
<sequence length="374" mass="42055">RRGAHRSRRPGARRRRRPARRHRRLPGAAGLPGAHEPGRHVADRGRRRLDRRVPARDAVARLRAHPRPRVARPRRALAGPPAGRDVARRHRPRLQDVHDLRGRPPAHRRRGREADRPRRRGHARRPVQPDRRADPCVGRPRRRREVPGQRRRDDEPGAAVVGGAERAPAVRRHRASARRPHHHRPRAPRRQHHDVRRLRPEHRRAAAAVHRAGLPRGLDVGARAGVGGVRVHHGVPLHPRPALPRHRAPHRRLVRRPPAPGPRAVLGLRRPAGAATAPRLLGCRHHRQRAARAEPAGPGPRGRRRRRARDARVAVGAAVPRARHPVPLDPAARHPEPARRPAGLGDHVRRLLLRRGPEPLGAAGRPDGPAHRRL</sequence>
<reference evidence="2" key="1">
    <citation type="submission" date="2020-02" db="EMBL/GenBank/DDBJ databases">
        <authorList>
            <person name="Meier V. D."/>
        </authorList>
    </citation>
    <scope>NUCLEOTIDE SEQUENCE</scope>
    <source>
        <strain evidence="2">AVDCRST_MAG54</strain>
    </source>
</reference>
<feature type="non-terminal residue" evidence="2">
    <location>
        <position position="1"/>
    </location>
</feature>
<proteinExistence type="predicted"/>